<sequence>MVQFLRIVFLLSFFSRCCLAVYCRLTAAMGHSSVGVGRERRASAARASFGNGRSLRVRPLGVIPPGKLMPLPLCVSLATNTLRRLTQRSLVSPRRRRC</sequence>
<evidence type="ECO:0000256" key="1">
    <source>
        <dbReference type="SAM" id="SignalP"/>
    </source>
</evidence>
<feature type="signal peptide" evidence="1">
    <location>
        <begin position="1"/>
        <end position="20"/>
    </location>
</feature>
<comment type="caution">
    <text evidence="2">The sequence shown here is derived from an EMBL/GenBank/DDBJ whole genome shotgun (WGS) entry which is preliminary data.</text>
</comment>
<protein>
    <recommendedName>
        <fullName evidence="4">Secreted protein</fullName>
    </recommendedName>
</protein>
<feature type="chain" id="PRO_5044000898" description="Secreted protein" evidence="1">
    <location>
        <begin position="21"/>
        <end position="98"/>
    </location>
</feature>
<evidence type="ECO:0000313" key="3">
    <source>
        <dbReference type="Proteomes" id="UP001066276"/>
    </source>
</evidence>
<accession>A0AAV7PKN5</accession>
<dbReference type="AlphaFoldDB" id="A0AAV7PKN5"/>
<reference evidence="2" key="1">
    <citation type="journal article" date="2022" name="bioRxiv">
        <title>Sequencing and chromosome-scale assembly of the giantPleurodeles waltlgenome.</title>
        <authorList>
            <person name="Brown T."/>
            <person name="Elewa A."/>
            <person name="Iarovenko S."/>
            <person name="Subramanian E."/>
            <person name="Araus A.J."/>
            <person name="Petzold A."/>
            <person name="Susuki M."/>
            <person name="Suzuki K.-i.T."/>
            <person name="Hayashi T."/>
            <person name="Toyoda A."/>
            <person name="Oliveira C."/>
            <person name="Osipova E."/>
            <person name="Leigh N.D."/>
            <person name="Simon A."/>
            <person name="Yun M.H."/>
        </authorList>
    </citation>
    <scope>NUCLEOTIDE SEQUENCE</scope>
    <source>
        <strain evidence="2">20211129_DDA</strain>
        <tissue evidence="2">Liver</tissue>
    </source>
</reference>
<evidence type="ECO:0000313" key="2">
    <source>
        <dbReference type="EMBL" id="KAJ1127764.1"/>
    </source>
</evidence>
<keyword evidence="1" id="KW-0732">Signal</keyword>
<evidence type="ECO:0008006" key="4">
    <source>
        <dbReference type="Google" id="ProtNLM"/>
    </source>
</evidence>
<proteinExistence type="predicted"/>
<organism evidence="2 3">
    <name type="scientific">Pleurodeles waltl</name>
    <name type="common">Iberian ribbed newt</name>
    <dbReference type="NCBI Taxonomy" id="8319"/>
    <lineage>
        <taxon>Eukaryota</taxon>
        <taxon>Metazoa</taxon>
        <taxon>Chordata</taxon>
        <taxon>Craniata</taxon>
        <taxon>Vertebrata</taxon>
        <taxon>Euteleostomi</taxon>
        <taxon>Amphibia</taxon>
        <taxon>Batrachia</taxon>
        <taxon>Caudata</taxon>
        <taxon>Salamandroidea</taxon>
        <taxon>Salamandridae</taxon>
        <taxon>Pleurodelinae</taxon>
        <taxon>Pleurodeles</taxon>
    </lineage>
</organism>
<dbReference type="Proteomes" id="UP001066276">
    <property type="component" value="Chromosome 7"/>
</dbReference>
<keyword evidence="3" id="KW-1185">Reference proteome</keyword>
<name>A0AAV7PKN5_PLEWA</name>
<dbReference type="EMBL" id="JANPWB010000011">
    <property type="protein sequence ID" value="KAJ1127764.1"/>
    <property type="molecule type" value="Genomic_DNA"/>
</dbReference>
<gene>
    <name evidence="2" type="ORF">NDU88_006157</name>
</gene>